<dbReference type="InterPro" id="IPR007219">
    <property type="entry name" value="XnlR_reg_dom"/>
</dbReference>
<dbReference type="AlphaFoldDB" id="A0A2J6T1T9"/>
<dbReference type="Proteomes" id="UP000235371">
    <property type="component" value="Unassembled WGS sequence"/>
</dbReference>
<proteinExistence type="predicted"/>
<dbReference type="GeneID" id="36595145"/>
<dbReference type="PANTHER" id="PTHR40626:SF30">
    <property type="entry name" value="FINGER DOMAIN PROTEIN, PUTATIVE (AFU_ORTHOLOGUE AFUA_4G13600)-RELATED"/>
    <property type="match status" value="1"/>
</dbReference>
<dbReference type="SUPFAM" id="SSF57667">
    <property type="entry name" value="beta-beta-alpha zinc fingers"/>
    <property type="match status" value="1"/>
</dbReference>
<dbReference type="Pfam" id="PF04082">
    <property type="entry name" value="Fungal_trans"/>
    <property type="match status" value="1"/>
</dbReference>
<feature type="region of interest" description="Disordered" evidence="8">
    <location>
        <begin position="283"/>
        <end position="325"/>
    </location>
</feature>
<protein>
    <recommendedName>
        <fullName evidence="9">C2H2-type domain-containing protein</fullName>
    </recommendedName>
</protein>
<evidence type="ECO:0000259" key="9">
    <source>
        <dbReference type="PROSITE" id="PS50157"/>
    </source>
</evidence>
<feature type="region of interest" description="Disordered" evidence="8">
    <location>
        <begin position="371"/>
        <end position="409"/>
    </location>
</feature>
<dbReference type="PANTHER" id="PTHR40626">
    <property type="entry name" value="MIP31509P"/>
    <property type="match status" value="1"/>
</dbReference>
<feature type="compositionally biased region" description="Low complexity" evidence="8">
    <location>
        <begin position="309"/>
        <end position="320"/>
    </location>
</feature>
<dbReference type="GO" id="GO:0006351">
    <property type="term" value="P:DNA-templated transcription"/>
    <property type="evidence" value="ECO:0007669"/>
    <property type="project" value="InterPro"/>
</dbReference>
<evidence type="ECO:0000256" key="1">
    <source>
        <dbReference type="ARBA" id="ARBA00004123"/>
    </source>
</evidence>
<dbReference type="GO" id="GO:0000978">
    <property type="term" value="F:RNA polymerase II cis-regulatory region sequence-specific DNA binding"/>
    <property type="evidence" value="ECO:0007669"/>
    <property type="project" value="InterPro"/>
</dbReference>
<feature type="compositionally biased region" description="Basic residues" evidence="8">
    <location>
        <begin position="63"/>
        <end position="72"/>
    </location>
</feature>
<feature type="compositionally biased region" description="Polar residues" evidence="8">
    <location>
        <begin position="238"/>
        <end position="258"/>
    </location>
</feature>
<comment type="subcellular location">
    <subcellularLocation>
        <location evidence="1">Nucleus</location>
    </subcellularLocation>
</comment>
<dbReference type="EMBL" id="KZ613847">
    <property type="protein sequence ID" value="PMD56987.1"/>
    <property type="molecule type" value="Genomic_DNA"/>
</dbReference>
<dbReference type="InterPro" id="IPR051059">
    <property type="entry name" value="VerF-like"/>
</dbReference>
<evidence type="ECO:0000256" key="5">
    <source>
        <dbReference type="ARBA" id="ARBA00022833"/>
    </source>
</evidence>
<evidence type="ECO:0000256" key="3">
    <source>
        <dbReference type="ARBA" id="ARBA00022737"/>
    </source>
</evidence>
<evidence type="ECO:0000313" key="11">
    <source>
        <dbReference type="Proteomes" id="UP000235371"/>
    </source>
</evidence>
<evidence type="ECO:0000256" key="2">
    <source>
        <dbReference type="ARBA" id="ARBA00022723"/>
    </source>
</evidence>
<feature type="compositionally biased region" description="Low complexity" evidence="8">
    <location>
        <begin position="221"/>
        <end position="230"/>
    </location>
</feature>
<keyword evidence="6" id="KW-0539">Nucleus</keyword>
<organism evidence="10 11">
    <name type="scientific">Hyaloscypha bicolor E</name>
    <dbReference type="NCBI Taxonomy" id="1095630"/>
    <lineage>
        <taxon>Eukaryota</taxon>
        <taxon>Fungi</taxon>
        <taxon>Dikarya</taxon>
        <taxon>Ascomycota</taxon>
        <taxon>Pezizomycotina</taxon>
        <taxon>Leotiomycetes</taxon>
        <taxon>Helotiales</taxon>
        <taxon>Hyaloscyphaceae</taxon>
        <taxon>Hyaloscypha</taxon>
        <taxon>Hyaloscypha bicolor</taxon>
    </lineage>
</organism>
<feature type="compositionally biased region" description="Low complexity" evidence="8">
    <location>
        <begin position="259"/>
        <end position="271"/>
    </location>
</feature>
<dbReference type="Gene3D" id="3.30.160.60">
    <property type="entry name" value="Classic Zinc Finger"/>
    <property type="match status" value="1"/>
</dbReference>
<feature type="region of interest" description="Disordered" evidence="8">
    <location>
        <begin position="1"/>
        <end position="133"/>
    </location>
</feature>
<evidence type="ECO:0000256" key="8">
    <source>
        <dbReference type="SAM" id="MobiDB-lite"/>
    </source>
</evidence>
<feature type="compositionally biased region" description="Low complexity" evidence="8">
    <location>
        <begin position="385"/>
        <end position="397"/>
    </location>
</feature>
<feature type="compositionally biased region" description="Polar residues" evidence="8">
    <location>
        <begin position="372"/>
        <end position="384"/>
    </location>
</feature>
<keyword evidence="3" id="KW-0677">Repeat</keyword>
<feature type="region of interest" description="Disordered" evidence="8">
    <location>
        <begin position="205"/>
        <end position="271"/>
    </location>
</feature>
<dbReference type="GO" id="GO:0008270">
    <property type="term" value="F:zinc ion binding"/>
    <property type="evidence" value="ECO:0007669"/>
    <property type="project" value="UniProtKB-KW"/>
</dbReference>
<dbReference type="InParanoid" id="A0A2J6T1T9"/>
<dbReference type="InterPro" id="IPR036236">
    <property type="entry name" value="Znf_C2H2_sf"/>
</dbReference>
<keyword evidence="4 7" id="KW-0863">Zinc-finger</keyword>
<dbReference type="GO" id="GO:0000981">
    <property type="term" value="F:DNA-binding transcription factor activity, RNA polymerase II-specific"/>
    <property type="evidence" value="ECO:0007669"/>
    <property type="project" value="InterPro"/>
</dbReference>
<dbReference type="RefSeq" id="XP_024733891.1">
    <property type="nucleotide sequence ID" value="XM_024887069.1"/>
</dbReference>
<evidence type="ECO:0000256" key="6">
    <source>
        <dbReference type="ARBA" id="ARBA00023242"/>
    </source>
</evidence>
<evidence type="ECO:0000256" key="4">
    <source>
        <dbReference type="ARBA" id="ARBA00022771"/>
    </source>
</evidence>
<dbReference type="SMART" id="SM00355">
    <property type="entry name" value="ZnF_C2H2"/>
    <property type="match status" value="2"/>
</dbReference>
<dbReference type="CDD" id="cd12148">
    <property type="entry name" value="fungal_TF_MHR"/>
    <property type="match status" value="1"/>
</dbReference>
<dbReference type="InterPro" id="IPR013087">
    <property type="entry name" value="Znf_C2H2_type"/>
</dbReference>
<dbReference type="GO" id="GO:0000785">
    <property type="term" value="C:chromatin"/>
    <property type="evidence" value="ECO:0007669"/>
    <property type="project" value="TreeGrafter"/>
</dbReference>
<dbReference type="PROSITE" id="PS50157">
    <property type="entry name" value="ZINC_FINGER_C2H2_2"/>
    <property type="match status" value="1"/>
</dbReference>
<accession>A0A2J6T1T9</accession>
<feature type="compositionally biased region" description="Basic and acidic residues" evidence="8">
    <location>
        <begin position="205"/>
        <end position="220"/>
    </location>
</feature>
<dbReference type="GO" id="GO:0005634">
    <property type="term" value="C:nucleus"/>
    <property type="evidence" value="ECO:0007669"/>
    <property type="project" value="UniProtKB-SubCell"/>
</dbReference>
<feature type="domain" description="C2H2-type" evidence="9">
    <location>
        <begin position="181"/>
        <end position="210"/>
    </location>
</feature>
<evidence type="ECO:0000256" key="7">
    <source>
        <dbReference type="PROSITE-ProRule" id="PRU00042"/>
    </source>
</evidence>
<keyword evidence="11" id="KW-1185">Reference proteome</keyword>
<keyword evidence="5" id="KW-0862">Zinc</keyword>
<sequence length="1044" mass="115622">MSSLKDIMDVDVEPFESQAYRRSKEAAQQQASRAAIVPSSETSSPPIDDDDDDDKNNSFKGKTPLRRRRSNRVSKPAAQPTAARQNISRRRSSTTGEGMDFSGYQPGGSNQASMSGSPPQSSRGSEPAADMPVKYTPVTGRISRAKKGVPVHTCELCRPVKTFTRAEHLRRHQLSHQKPAYPCTFEDCERAFHRPDLLARHLHRHETQGEKAYKSGDPRSRASSSASESRTPSLKVETPSQAGRAANQTSPTDSLTPRTSGSGESSMTASSFSTITTSFQAVNFSPGPGSSNKRSASQAQLPETNAYQPTSPGSGSRPSGNYDQMANQNNYTRAAQSQFNEVYDEGGNAQFTGYPTTPQLPLLRIPEETYTPGLSYTQDNSPWCSSASDSTYSTQSDGPRNLPQWTQRGRSASISDWPVTAALWSATPASVTPQDLRATPFDSMLDQYDTPYMSPRMTPPSRGRQLLDVPGGPFGGIYMESVGTPALSTYIKPLAQHFPASASRISDSGLASAARRPKEILLEFFNIDTTTMALYGAQPQFDLYLSSYWQYFHPLFPIIHRPTFDRTQDNLLTIAMAAIGTQYHDSLEARTQGSEFNEACRKGIELCLNWSTHTMQAILLTEFYTRFRGRKVVVRLSRHFEELYSRLLNDFDHGTTQTIQTPSEATSANALIDRFGAQAQAEGQPNLDENSNWSQWLEKEARRRLLSACFMFDVHQAMYHQQSRFKTPTDESRFLVCLPAQDHVWNAGSASEWLVQRPNHQTQPLRLVEQDLSTQDIFSTSSFTQSLLICWFTSSLPPREDPTYPNDLLPQMHPTIDNFMTLFPNSPQAHTYLALYHTPLHDLLAIAGDTWVFAWKITPPSAFHAAQSRLKIWSTSLAAAQATRHACRILSESLTQPWTSSPDDRPNTPHCISDYWSLYVSALICWAFGHRYQNSSGANNGTLSRSNSSTAIGAMDIDEATSSGTSHLKAVKYANDILNLSAEELLTSKAAVKCDTTGVIDAVRQRLEFESVGNKSGLLVDAVTVLTKIKEGGRTKDGGRTKWF</sequence>
<keyword evidence="2" id="KW-0479">Metal-binding</keyword>
<feature type="compositionally biased region" description="Polar residues" evidence="8">
    <location>
        <begin position="107"/>
        <end position="124"/>
    </location>
</feature>
<dbReference type="OrthoDB" id="6077919at2759"/>
<dbReference type="STRING" id="1095630.A0A2J6T1T9"/>
<feature type="compositionally biased region" description="Polar residues" evidence="8">
    <location>
        <begin position="283"/>
        <end position="308"/>
    </location>
</feature>
<gene>
    <name evidence="10" type="ORF">K444DRAFT_665446</name>
</gene>
<dbReference type="PROSITE" id="PS00028">
    <property type="entry name" value="ZINC_FINGER_C2H2_1"/>
    <property type="match status" value="1"/>
</dbReference>
<evidence type="ECO:0000313" key="10">
    <source>
        <dbReference type="EMBL" id="PMD56987.1"/>
    </source>
</evidence>
<reference evidence="10 11" key="1">
    <citation type="submission" date="2016-04" db="EMBL/GenBank/DDBJ databases">
        <title>A degradative enzymes factory behind the ericoid mycorrhizal symbiosis.</title>
        <authorList>
            <consortium name="DOE Joint Genome Institute"/>
            <person name="Martino E."/>
            <person name="Morin E."/>
            <person name="Grelet G."/>
            <person name="Kuo A."/>
            <person name="Kohler A."/>
            <person name="Daghino S."/>
            <person name="Barry K."/>
            <person name="Choi C."/>
            <person name="Cichocki N."/>
            <person name="Clum A."/>
            <person name="Copeland A."/>
            <person name="Hainaut M."/>
            <person name="Haridas S."/>
            <person name="Labutti K."/>
            <person name="Lindquist E."/>
            <person name="Lipzen A."/>
            <person name="Khouja H.-R."/>
            <person name="Murat C."/>
            <person name="Ohm R."/>
            <person name="Olson A."/>
            <person name="Spatafora J."/>
            <person name="Veneault-Fourrey C."/>
            <person name="Henrissat B."/>
            <person name="Grigoriev I."/>
            <person name="Martin F."/>
            <person name="Perotto S."/>
        </authorList>
    </citation>
    <scope>NUCLEOTIDE SEQUENCE [LARGE SCALE GENOMIC DNA]</scope>
    <source>
        <strain evidence="10 11">E</strain>
    </source>
</reference>
<name>A0A2J6T1T9_9HELO</name>